<sequence length="776" mass="83926">MSADFDGAGPVASGTGDATAIGPHSMAVSGNYTPRVELPADALRPPSQVPAQEGMSNLPRHRTSFVGRKDELDRLDGALSRPGAVLVQALHGLGGVGKSTLAAYWAETREHGCQPVRWFTADSPAGVAQGLVELAVSLQPASKVLPVEALAEWGLQWLASHTGWLVVLDNVNDPADIAPLLDRVPGGRFLITSRLAEGWEGDVALVRLDVLDADESLDLITSIITRKGPRDLDGAAELCEELGHLPLAVEQAGAYIAQNPFTTPRTYLQLLADHPAKMYERGGVTTRAERTVARVWDITLDRIATQQPEAIDLLRALAWYAPEDIPLHLCTGLADQLALDTALGLLSAYSMTTLDPATGTIAVHRLVQALARTPDPANPHRRTDLIDQARERATANLNAALPQQGDDPVSWPRWRALLAHIEALAQHANEDTDTAITGRIFNETGNYLKDQGLIARALWILQRAHTSSERALGPDDPSTLTARNNLANAYQVAGDAARAISLHRQNLEDRIRVLGPDHPHTLTSRNNLASAYLVAGDAARAISLHQQNLEDRIRVLGPDHPNILTSRNNLASAYLAAGDAARAISLHQQNLEDRTRVLGPDHPNTFTARNNLASAYLAAGDAARAISLHQQNLEDRTRVLGPDHPNTLTTGNNLAGAYLTAGDLARAVTLLEETLDVRSRVLGPDDPNTLTTRNNLAYVHRLVGNLDHAVTLLRQNVALGLERFGPDHRLTAKSQRAYTSAWQKRAVSASKLAFVHSSQDWDHMRLPAERLRPGVG</sequence>
<evidence type="ECO:0000259" key="2">
    <source>
        <dbReference type="Pfam" id="PF00931"/>
    </source>
</evidence>
<dbReference type="Gene3D" id="1.25.40.10">
    <property type="entry name" value="Tetratricopeptide repeat domain"/>
    <property type="match status" value="2"/>
</dbReference>
<accession>A0A4Z1D0M7</accession>
<dbReference type="AlphaFoldDB" id="A0A4Z1D0M7"/>
<feature type="domain" description="NB-ARC" evidence="2">
    <location>
        <begin position="69"/>
        <end position="225"/>
    </location>
</feature>
<dbReference type="InterPro" id="IPR002182">
    <property type="entry name" value="NB-ARC"/>
</dbReference>
<dbReference type="Pfam" id="PF00931">
    <property type="entry name" value="NB-ARC"/>
    <property type="match status" value="1"/>
</dbReference>
<dbReference type="Pfam" id="PF13374">
    <property type="entry name" value="TPR_10"/>
    <property type="match status" value="3"/>
</dbReference>
<dbReference type="SUPFAM" id="SSF48452">
    <property type="entry name" value="TPR-like"/>
    <property type="match status" value="2"/>
</dbReference>
<name>A0A4Z1D0M7_9ACTN</name>
<gene>
    <name evidence="3" type="ORF">E5083_21585</name>
</gene>
<dbReference type="InterPro" id="IPR027417">
    <property type="entry name" value="P-loop_NTPase"/>
</dbReference>
<dbReference type="Gene3D" id="3.40.50.300">
    <property type="entry name" value="P-loop containing nucleotide triphosphate hydrolases"/>
    <property type="match status" value="1"/>
</dbReference>
<protein>
    <submittedName>
        <fullName evidence="3">Tetratricopeptide repeat protein</fullName>
    </submittedName>
</protein>
<feature type="region of interest" description="Disordered" evidence="1">
    <location>
        <begin position="1"/>
        <end position="23"/>
    </location>
</feature>
<dbReference type="EMBL" id="SRRT01000006">
    <property type="protein sequence ID" value="TGN74771.1"/>
    <property type="molecule type" value="Genomic_DNA"/>
</dbReference>
<keyword evidence="4" id="KW-1185">Reference proteome</keyword>
<dbReference type="PANTHER" id="PTHR46082:SF6">
    <property type="entry name" value="AAA+ ATPASE DOMAIN-CONTAINING PROTEIN-RELATED"/>
    <property type="match status" value="1"/>
</dbReference>
<reference evidence="3 4" key="1">
    <citation type="submission" date="2019-04" db="EMBL/GenBank/DDBJ databases">
        <title>Streptomyces sp. nov. Bv016 isolated from bark of Buahinia variegata.</title>
        <authorList>
            <person name="Kanchanasin P."/>
            <person name="Tanasupawat S."/>
            <person name="Yuki M."/>
            <person name="Kudo T."/>
        </authorList>
    </citation>
    <scope>NUCLEOTIDE SEQUENCE [LARGE SCALE GENOMIC DNA]</scope>
    <source>
        <strain evidence="3 4">Bv016</strain>
    </source>
</reference>
<dbReference type="Proteomes" id="UP000298159">
    <property type="component" value="Unassembled WGS sequence"/>
</dbReference>
<evidence type="ECO:0000313" key="3">
    <source>
        <dbReference type="EMBL" id="TGN74771.1"/>
    </source>
</evidence>
<dbReference type="RefSeq" id="WP_135787336.1">
    <property type="nucleotide sequence ID" value="NZ_SRRT01000006.1"/>
</dbReference>
<dbReference type="GO" id="GO:0043531">
    <property type="term" value="F:ADP binding"/>
    <property type="evidence" value="ECO:0007669"/>
    <property type="project" value="InterPro"/>
</dbReference>
<dbReference type="InterPro" id="IPR053137">
    <property type="entry name" value="NLR-like"/>
</dbReference>
<organism evidence="3 4">
    <name type="scientific">Streptomyces bauhiniae</name>
    <dbReference type="NCBI Taxonomy" id="2340725"/>
    <lineage>
        <taxon>Bacteria</taxon>
        <taxon>Bacillati</taxon>
        <taxon>Actinomycetota</taxon>
        <taxon>Actinomycetes</taxon>
        <taxon>Kitasatosporales</taxon>
        <taxon>Streptomycetaceae</taxon>
        <taxon>Streptomyces</taxon>
    </lineage>
</organism>
<dbReference type="PRINTS" id="PR00381">
    <property type="entry name" value="KINESINLIGHT"/>
</dbReference>
<proteinExistence type="predicted"/>
<dbReference type="GeneID" id="95450181"/>
<dbReference type="SUPFAM" id="SSF52540">
    <property type="entry name" value="P-loop containing nucleoside triphosphate hydrolases"/>
    <property type="match status" value="1"/>
</dbReference>
<evidence type="ECO:0000256" key="1">
    <source>
        <dbReference type="SAM" id="MobiDB-lite"/>
    </source>
</evidence>
<dbReference type="Pfam" id="PF13424">
    <property type="entry name" value="TPR_12"/>
    <property type="match status" value="2"/>
</dbReference>
<evidence type="ECO:0000313" key="4">
    <source>
        <dbReference type="Proteomes" id="UP000298159"/>
    </source>
</evidence>
<comment type="caution">
    <text evidence="3">The sequence shown here is derived from an EMBL/GenBank/DDBJ whole genome shotgun (WGS) entry which is preliminary data.</text>
</comment>
<dbReference type="InterPro" id="IPR011990">
    <property type="entry name" value="TPR-like_helical_dom_sf"/>
</dbReference>
<dbReference type="PANTHER" id="PTHR46082">
    <property type="entry name" value="ATP/GTP-BINDING PROTEIN-RELATED"/>
    <property type="match status" value="1"/>
</dbReference>